<protein>
    <submittedName>
        <fullName evidence="1">Uncharacterized protein</fullName>
    </submittedName>
</protein>
<comment type="caution">
    <text evidence="1">The sequence shown here is derived from an EMBL/GenBank/DDBJ whole genome shotgun (WGS) entry which is preliminary data.</text>
</comment>
<evidence type="ECO:0000313" key="2">
    <source>
        <dbReference type="Proteomes" id="UP000257045"/>
    </source>
</evidence>
<sequence>MQRVIRMAFVLVDSKLRLFKIEHQMEEVKKEGERLICVDENFWEWWKQEMDYVKDDVLDLCFVWDKQDEILHNGEFFSAELQSDFWNQREVLNLLRDLGIDAKVVDSRGKLLKDSKKSSLQLYSNIVWSEFIQQPSKQKEVICKDDEGKSPAWWYFENKRRERERRRG</sequence>
<dbReference type="AlphaFoldDB" id="A0A3D8J4M7"/>
<name>A0A3D8J4M7_9HELI</name>
<dbReference type="Proteomes" id="UP000257045">
    <property type="component" value="Unassembled WGS sequence"/>
</dbReference>
<gene>
    <name evidence="1" type="ORF">CQA58_01980</name>
</gene>
<evidence type="ECO:0000313" key="1">
    <source>
        <dbReference type="EMBL" id="RDU71834.1"/>
    </source>
</evidence>
<keyword evidence="2" id="KW-1185">Reference proteome</keyword>
<reference evidence="1 2" key="1">
    <citation type="submission" date="2018-04" db="EMBL/GenBank/DDBJ databases">
        <title>Novel Campyloabacter and Helicobacter Species and Strains.</title>
        <authorList>
            <person name="Mannion A.J."/>
            <person name="Shen Z."/>
            <person name="Fox J.G."/>
        </authorList>
    </citation>
    <scope>NUCLEOTIDE SEQUENCE [LARGE SCALE GENOMIC DNA]</scope>
    <source>
        <strain evidence="1 2">MIT 04-9366</strain>
    </source>
</reference>
<organism evidence="1 2">
    <name type="scientific">Helicobacter brantae</name>
    <dbReference type="NCBI Taxonomy" id="375927"/>
    <lineage>
        <taxon>Bacteria</taxon>
        <taxon>Pseudomonadati</taxon>
        <taxon>Campylobacterota</taxon>
        <taxon>Epsilonproteobacteria</taxon>
        <taxon>Campylobacterales</taxon>
        <taxon>Helicobacteraceae</taxon>
        <taxon>Helicobacter</taxon>
    </lineage>
</organism>
<dbReference type="OrthoDB" id="9981601at2"/>
<dbReference type="RefSeq" id="WP_115569044.1">
    <property type="nucleotide sequence ID" value="NZ_NXLV01000002.1"/>
</dbReference>
<accession>A0A3D8J4M7</accession>
<dbReference type="EMBL" id="NXLV01000002">
    <property type="protein sequence ID" value="RDU71834.1"/>
    <property type="molecule type" value="Genomic_DNA"/>
</dbReference>
<proteinExistence type="predicted"/>